<dbReference type="SMART" id="SM00420">
    <property type="entry name" value="HTH_DEOR"/>
    <property type="match status" value="1"/>
</dbReference>
<protein>
    <submittedName>
        <fullName evidence="5">DeoR family transcriptional regulator</fullName>
    </submittedName>
</protein>
<dbReference type="PROSITE" id="PS51000">
    <property type="entry name" value="HTH_DEOR_2"/>
    <property type="match status" value="1"/>
</dbReference>
<keyword evidence="2" id="KW-0238">DNA-binding</keyword>
<name>A0AA46DXD9_9FUSO</name>
<dbReference type="InterPro" id="IPR037171">
    <property type="entry name" value="NagB/RpiA_transferase-like"/>
</dbReference>
<comment type="caution">
    <text evidence="5">The sequence shown here is derived from an EMBL/GenBank/DDBJ whole genome shotgun (WGS) entry which is preliminary data.</text>
</comment>
<reference evidence="5 6" key="1">
    <citation type="submission" date="2019-03" db="EMBL/GenBank/DDBJ databases">
        <title>Genomic Encyclopedia of Type Strains, Phase IV (KMG-IV): sequencing the most valuable type-strain genomes for metagenomic binning, comparative biology and taxonomic classification.</title>
        <authorList>
            <person name="Goeker M."/>
        </authorList>
    </citation>
    <scope>NUCLEOTIDE SEQUENCE [LARGE SCALE GENOMIC DNA]</scope>
    <source>
        <strain evidence="5 6">DSM 100055</strain>
    </source>
</reference>
<dbReference type="Gene3D" id="3.40.50.1360">
    <property type="match status" value="1"/>
</dbReference>
<evidence type="ECO:0000313" key="5">
    <source>
        <dbReference type="EMBL" id="TDT68038.1"/>
    </source>
</evidence>
<sequence length="245" mass="27776">MLINERYDLILKYLKEKETVSVKELTGVTKSSEATIRRDLIELEKKALLKRVHGGATVIDDNIELSMASKTSINREEKEIIAKFAASIVNDGEYIFLDAGSTTFQMIKYLSKKKIKVVTNGIDHILELVKYNISSYVIGGEIKETTRALIGIEAYEQILKHNFSRAFLGVNSLSYERGYSTPDTEEALIKKTVINLSKKSYILADNSKFGKNSFCKFGKLEEAIIITDKLIDKRFKEKTIVKECK</sequence>
<dbReference type="PANTHER" id="PTHR30363:SF56">
    <property type="entry name" value="TRANSCRIPTIONAL REGULATOR, DEOR FAMILY"/>
    <property type="match status" value="1"/>
</dbReference>
<evidence type="ECO:0000313" key="6">
    <source>
        <dbReference type="Proteomes" id="UP000294678"/>
    </source>
</evidence>
<dbReference type="SMART" id="SM01134">
    <property type="entry name" value="DeoRC"/>
    <property type="match status" value="1"/>
</dbReference>
<dbReference type="EMBL" id="SOBG01000008">
    <property type="protein sequence ID" value="TDT68038.1"/>
    <property type="molecule type" value="Genomic_DNA"/>
</dbReference>
<gene>
    <name evidence="5" type="ORF">EV215_1759</name>
</gene>
<dbReference type="PRINTS" id="PR00037">
    <property type="entry name" value="HTHLACR"/>
</dbReference>
<dbReference type="SUPFAM" id="SSF46785">
    <property type="entry name" value="Winged helix' DNA-binding domain"/>
    <property type="match status" value="1"/>
</dbReference>
<dbReference type="PANTHER" id="PTHR30363">
    <property type="entry name" value="HTH-TYPE TRANSCRIPTIONAL REGULATOR SRLR-RELATED"/>
    <property type="match status" value="1"/>
</dbReference>
<keyword evidence="6" id="KW-1185">Reference proteome</keyword>
<proteinExistence type="predicted"/>
<dbReference type="RefSeq" id="WP_134113623.1">
    <property type="nucleotide sequence ID" value="NZ_SOBG01000008.1"/>
</dbReference>
<evidence type="ECO:0000256" key="3">
    <source>
        <dbReference type="ARBA" id="ARBA00023163"/>
    </source>
</evidence>
<dbReference type="InterPro" id="IPR014036">
    <property type="entry name" value="DeoR-like_C"/>
</dbReference>
<dbReference type="InterPro" id="IPR036390">
    <property type="entry name" value="WH_DNA-bd_sf"/>
</dbReference>
<feature type="domain" description="HTH deoR-type" evidence="4">
    <location>
        <begin position="3"/>
        <end position="58"/>
    </location>
</feature>
<organism evidence="5 6">
    <name type="scientific">Hypnocyclicus thermotrophus</name>
    <dbReference type="NCBI Taxonomy" id="1627895"/>
    <lineage>
        <taxon>Bacteria</taxon>
        <taxon>Fusobacteriati</taxon>
        <taxon>Fusobacteriota</taxon>
        <taxon>Fusobacteriia</taxon>
        <taxon>Fusobacteriales</taxon>
        <taxon>Fusobacteriaceae</taxon>
        <taxon>Hypnocyclicus</taxon>
    </lineage>
</organism>
<evidence type="ECO:0000259" key="4">
    <source>
        <dbReference type="PROSITE" id="PS51000"/>
    </source>
</evidence>
<dbReference type="AlphaFoldDB" id="A0AA46DXD9"/>
<dbReference type="InterPro" id="IPR036388">
    <property type="entry name" value="WH-like_DNA-bd_sf"/>
</dbReference>
<dbReference type="Proteomes" id="UP000294678">
    <property type="component" value="Unassembled WGS sequence"/>
</dbReference>
<dbReference type="Pfam" id="PF08220">
    <property type="entry name" value="HTH_DeoR"/>
    <property type="match status" value="1"/>
</dbReference>
<dbReference type="InterPro" id="IPR001034">
    <property type="entry name" value="DeoR_HTH"/>
</dbReference>
<keyword evidence="3" id="KW-0804">Transcription</keyword>
<evidence type="ECO:0000256" key="2">
    <source>
        <dbReference type="ARBA" id="ARBA00023125"/>
    </source>
</evidence>
<keyword evidence="1" id="KW-0805">Transcription regulation</keyword>
<dbReference type="GO" id="GO:0003677">
    <property type="term" value="F:DNA binding"/>
    <property type="evidence" value="ECO:0007669"/>
    <property type="project" value="UniProtKB-KW"/>
</dbReference>
<accession>A0AA46DXD9</accession>
<dbReference type="Gene3D" id="1.10.10.10">
    <property type="entry name" value="Winged helix-like DNA-binding domain superfamily/Winged helix DNA-binding domain"/>
    <property type="match status" value="1"/>
</dbReference>
<dbReference type="InterPro" id="IPR018356">
    <property type="entry name" value="Tscrpt_reg_HTH_DeoR_CS"/>
</dbReference>
<dbReference type="InterPro" id="IPR050313">
    <property type="entry name" value="Carb_Metab_HTH_regulators"/>
</dbReference>
<dbReference type="SUPFAM" id="SSF100950">
    <property type="entry name" value="NagB/RpiA/CoA transferase-like"/>
    <property type="match status" value="1"/>
</dbReference>
<evidence type="ECO:0000256" key="1">
    <source>
        <dbReference type="ARBA" id="ARBA00023015"/>
    </source>
</evidence>
<dbReference type="PROSITE" id="PS00894">
    <property type="entry name" value="HTH_DEOR_1"/>
    <property type="match status" value="1"/>
</dbReference>
<dbReference type="GO" id="GO:0003700">
    <property type="term" value="F:DNA-binding transcription factor activity"/>
    <property type="evidence" value="ECO:0007669"/>
    <property type="project" value="InterPro"/>
</dbReference>
<dbReference type="Pfam" id="PF00455">
    <property type="entry name" value="DeoRC"/>
    <property type="match status" value="1"/>
</dbReference>